<dbReference type="EMBL" id="JAODAN010000003">
    <property type="protein sequence ID" value="KAK1925549.1"/>
    <property type="molecule type" value="Genomic_DNA"/>
</dbReference>
<dbReference type="InterPro" id="IPR001810">
    <property type="entry name" value="F-box_dom"/>
</dbReference>
<evidence type="ECO:0000259" key="1">
    <source>
        <dbReference type="PROSITE" id="PS50181"/>
    </source>
</evidence>
<name>A0AAD9FSY1_PAPLA</name>
<evidence type="ECO:0000313" key="2">
    <source>
        <dbReference type="EMBL" id="KAK1925549.1"/>
    </source>
</evidence>
<dbReference type="Proteomes" id="UP001182556">
    <property type="component" value="Unassembled WGS sequence"/>
</dbReference>
<comment type="caution">
    <text evidence="2">The sequence shown here is derived from an EMBL/GenBank/DDBJ whole genome shotgun (WGS) entry which is preliminary data.</text>
</comment>
<keyword evidence="3" id="KW-1185">Reference proteome</keyword>
<dbReference type="Pfam" id="PF12937">
    <property type="entry name" value="F-box-like"/>
    <property type="match status" value="1"/>
</dbReference>
<dbReference type="InterPro" id="IPR036047">
    <property type="entry name" value="F-box-like_dom_sf"/>
</dbReference>
<organism evidence="2 3">
    <name type="scientific">Papiliotrema laurentii</name>
    <name type="common">Cryptococcus laurentii</name>
    <dbReference type="NCBI Taxonomy" id="5418"/>
    <lineage>
        <taxon>Eukaryota</taxon>
        <taxon>Fungi</taxon>
        <taxon>Dikarya</taxon>
        <taxon>Basidiomycota</taxon>
        <taxon>Agaricomycotina</taxon>
        <taxon>Tremellomycetes</taxon>
        <taxon>Tremellales</taxon>
        <taxon>Rhynchogastremaceae</taxon>
        <taxon>Papiliotrema</taxon>
    </lineage>
</organism>
<protein>
    <recommendedName>
        <fullName evidence="1">F-box domain-containing protein</fullName>
    </recommendedName>
</protein>
<dbReference type="SUPFAM" id="SSF81383">
    <property type="entry name" value="F-box domain"/>
    <property type="match status" value="1"/>
</dbReference>
<dbReference type="SMART" id="SM00256">
    <property type="entry name" value="FBOX"/>
    <property type="match status" value="1"/>
</dbReference>
<reference evidence="2" key="1">
    <citation type="submission" date="2023-02" db="EMBL/GenBank/DDBJ databases">
        <title>Identification and recombinant expression of a fungal hydrolase from Papiliotrema laurentii that hydrolyzes apple cutin and clears colloidal polyester polyurethane.</title>
        <authorList>
            <consortium name="DOE Joint Genome Institute"/>
            <person name="Roman V.A."/>
            <person name="Bojanowski C."/>
            <person name="Crable B.R."/>
            <person name="Wagner D.N."/>
            <person name="Hung C.S."/>
            <person name="Nadeau L.J."/>
            <person name="Schratz L."/>
            <person name="Haridas S."/>
            <person name="Pangilinan J."/>
            <person name="Lipzen A."/>
            <person name="Na H."/>
            <person name="Yan M."/>
            <person name="Ng V."/>
            <person name="Grigoriev I.V."/>
            <person name="Spatafora J.W."/>
            <person name="Barlow D."/>
            <person name="Biffinger J."/>
            <person name="Kelley-Loughnane N."/>
            <person name="Varaljay V.A."/>
            <person name="Crookes-Goodson W.J."/>
        </authorList>
    </citation>
    <scope>NUCLEOTIDE SEQUENCE</scope>
    <source>
        <strain evidence="2">5307AH</strain>
    </source>
</reference>
<proteinExistence type="predicted"/>
<feature type="domain" description="F-box" evidence="1">
    <location>
        <begin position="13"/>
        <end position="61"/>
    </location>
</feature>
<accession>A0AAD9FSY1</accession>
<dbReference type="Gene3D" id="1.20.1280.50">
    <property type="match status" value="1"/>
</dbReference>
<dbReference type="PROSITE" id="PS50181">
    <property type="entry name" value="FBOX"/>
    <property type="match status" value="1"/>
</dbReference>
<evidence type="ECO:0000313" key="3">
    <source>
        <dbReference type="Proteomes" id="UP001182556"/>
    </source>
</evidence>
<dbReference type="AlphaFoldDB" id="A0AAD9FSY1"/>
<gene>
    <name evidence="2" type="ORF">DB88DRAFT_200008</name>
</gene>
<sequence>MSNSGLRGDRLPTDPVSALGPSLFVSILSHLPFQDLLRAELVSRNWRSTIQAHEKGIWRAACHRTECVDSQSLKHSVALENEVVNYGWHMDPEEEEPELEEPDAGASAVDWRGLCQAHVEHERNWRFGRARERYVTPLSNSVWRIKVDHEQGTVLTTSRLSSLIVSDLETSQPLFILEGLHGWAHLEFAKGFVIFDADHDNDTGLYVYRTQPAIARSTRPNPPGHRRPRGAIYGESLNSDIDMESHTGPLPRGHLSFYRQIIPPTDCIAFRARLDNEGTAQERAVLGTAGTEAVYIWDLDDPSRVEKIPIAETDRQRIQYIEFDEDYVFLCSPESVRVYSRRSTRKLLSFPAEERKVLDTASIGYDYDPDSCSEPRIVPRPEARDGFHSTPVSALDLAVVEPHEFEDKKKTVSAFWDSIRYAPRRPGFNACHYTPDDLICTSMTGIILIVRDYRAVLAPQTEEERRAKLKSHTIWLGLRNRVNLLATHGTKVSIATVSSFSSISPGSNSVFLLTCLPQNQGVFFFDTSTLPTMPLSLDHPRSIRVHRICSNHPFGVENAGCLQMDRSNIQLGYCAVGEEVEEGVQDPETGEDVFPVERAMLGLGCVVKIWNFTA</sequence>
<dbReference type="SUPFAM" id="SSF69322">
    <property type="entry name" value="Tricorn protease domain 2"/>
    <property type="match status" value="1"/>
</dbReference>